<evidence type="ECO:0000256" key="5">
    <source>
        <dbReference type="ARBA" id="ARBA00022970"/>
    </source>
</evidence>
<dbReference type="AlphaFoldDB" id="A0A2W6PHQ8"/>
<protein>
    <submittedName>
        <fullName evidence="10">Amino acid permease</fullName>
    </submittedName>
</protein>
<dbReference type="FunFam" id="1.20.1740.10:FF:000001">
    <property type="entry name" value="Amino acid permease"/>
    <property type="match status" value="1"/>
</dbReference>
<feature type="transmembrane region" description="Helical" evidence="8">
    <location>
        <begin position="123"/>
        <end position="144"/>
    </location>
</feature>
<keyword evidence="7 8" id="KW-0472">Membrane</keyword>
<dbReference type="GO" id="GO:0006865">
    <property type="term" value="P:amino acid transport"/>
    <property type="evidence" value="ECO:0007669"/>
    <property type="project" value="UniProtKB-KW"/>
</dbReference>
<evidence type="ECO:0000259" key="9">
    <source>
        <dbReference type="Pfam" id="PF00324"/>
    </source>
</evidence>
<feature type="transmembrane region" description="Helical" evidence="8">
    <location>
        <begin position="156"/>
        <end position="176"/>
    </location>
</feature>
<dbReference type="Pfam" id="PF00324">
    <property type="entry name" value="AA_permease"/>
    <property type="match status" value="1"/>
</dbReference>
<dbReference type="Proteomes" id="UP000249204">
    <property type="component" value="Unassembled WGS sequence"/>
</dbReference>
<feature type="transmembrane region" description="Helical" evidence="8">
    <location>
        <begin position="42"/>
        <end position="61"/>
    </location>
</feature>
<name>A0A2W6PHQ8_9BACL</name>
<dbReference type="PANTHER" id="PTHR43495:SF2">
    <property type="entry name" value="D-SERINE_D-ALANINE_GLYCINE TRANSPORTER"/>
    <property type="match status" value="1"/>
</dbReference>
<dbReference type="PROSITE" id="PS00218">
    <property type="entry name" value="AMINO_ACID_PERMEASE_1"/>
    <property type="match status" value="1"/>
</dbReference>
<evidence type="ECO:0000313" key="10">
    <source>
        <dbReference type="EMBL" id="PZT57716.1"/>
    </source>
</evidence>
<dbReference type="InterPro" id="IPR004840">
    <property type="entry name" value="Amino_acid_permease_CS"/>
</dbReference>
<evidence type="ECO:0000256" key="7">
    <source>
        <dbReference type="ARBA" id="ARBA00023136"/>
    </source>
</evidence>
<feature type="transmembrane region" description="Helical" evidence="8">
    <location>
        <begin position="333"/>
        <end position="350"/>
    </location>
</feature>
<dbReference type="GO" id="GO:0055085">
    <property type="term" value="P:transmembrane transport"/>
    <property type="evidence" value="ECO:0007669"/>
    <property type="project" value="InterPro"/>
</dbReference>
<feature type="transmembrane region" description="Helical" evidence="8">
    <location>
        <begin position="81"/>
        <end position="103"/>
    </location>
</feature>
<feature type="transmembrane region" description="Helical" evidence="8">
    <location>
        <begin position="398"/>
        <end position="419"/>
    </location>
</feature>
<dbReference type="PANTHER" id="PTHR43495">
    <property type="entry name" value="GABA PERMEASE"/>
    <property type="match status" value="1"/>
</dbReference>
<keyword evidence="4 8" id="KW-0812">Transmembrane</keyword>
<keyword evidence="6 8" id="KW-1133">Transmembrane helix</keyword>
<comment type="subcellular location">
    <subcellularLocation>
        <location evidence="1">Cell membrane</location>
        <topology evidence="1">Multi-pass membrane protein</topology>
    </subcellularLocation>
</comment>
<reference evidence="10 11" key="1">
    <citation type="submission" date="2018-06" db="EMBL/GenBank/DDBJ databases">
        <title>Isolation of heavy metals resistant Paenibacillus silvae NC2 from Gold-Copper mine in ZiJin, China.</title>
        <authorList>
            <person name="Xu J."/>
            <person name="Mazhar H.S."/>
            <person name="Rensing C."/>
        </authorList>
    </citation>
    <scope>NUCLEOTIDE SEQUENCE [LARGE SCALE GENOMIC DNA]</scope>
    <source>
        <strain evidence="10 11">NC2</strain>
    </source>
</reference>
<evidence type="ECO:0000256" key="2">
    <source>
        <dbReference type="ARBA" id="ARBA00022448"/>
    </source>
</evidence>
<feature type="transmembrane region" description="Helical" evidence="8">
    <location>
        <begin position="238"/>
        <end position="257"/>
    </location>
</feature>
<gene>
    <name evidence="10" type="ORF">DN757_00385</name>
</gene>
<dbReference type="RefSeq" id="WP_111268301.1">
    <property type="nucleotide sequence ID" value="NZ_JAHXMW010000002.1"/>
</dbReference>
<keyword evidence="3" id="KW-1003">Cell membrane</keyword>
<organism evidence="10 11">
    <name type="scientific">Paenibacillus silvae</name>
    <dbReference type="NCBI Taxonomy" id="1325358"/>
    <lineage>
        <taxon>Bacteria</taxon>
        <taxon>Bacillati</taxon>
        <taxon>Bacillota</taxon>
        <taxon>Bacilli</taxon>
        <taxon>Bacillales</taxon>
        <taxon>Paenibacillaceae</taxon>
        <taxon>Paenibacillus</taxon>
    </lineage>
</organism>
<dbReference type="EMBL" id="QKWW01000002">
    <property type="protein sequence ID" value="PZT57716.1"/>
    <property type="molecule type" value="Genomic_DNA"/>
</dbReference>
<evidence type="ECO:0000313" key="11">
    <source>
        <dbReference type="Proteomes" id="UP000249204"/>
    </source>
</evidence>
<feature type="transmembrane region" description="Helical" evidence="8">
    <location>
        <begin position="17"/>
        <end position="36"/>
    </location>
</feature>
<accession>A0A2W6PHQ8</accession>
<evidence type="ECO:0000256" key="6">
    <source>
        <dbReference type="ARBA" id="ARBA00022989"/>
    </source>
</evidence>
<feature type="domain" description="Amino acid permease/ SLC12A" evidence="9">
    <location>
        <begin position="14"/>
        <end position="447"/>
    </location>
</feature>
<feature type="transmembrane region" description="Helical" evidence="8">
    <location>
        <begin position="269"/>
        <end position="297"/>
    </location>
</feature>
<evidence type="ECO:0000256" key="3">
    <source>
        <dbReference type="ARBA" id="ARBA00022475"/>
    </source>
</evidence>
<evidence type="ECO:0000256" key="1">
    <source>
        <dbReference type="ARBA" id="ARBA00004651"/>
    </source>
</evidence>
<dbReference type="PIRSF" id="PIRSF006060">
    <property type="entry name" value="AA_transporter"/>
    <property type="match status" value="1"/>
</dbReference>
<keyword evidence="2" id="KW-0813">Transport</keyword>
<evidence type="ECO:0000256" key="4">
    <source>
        <dbReference type="ARBA" id="ARBA00022692"/>
    </source>
</evidence>
<feature type="transmembrane region" description="Helical" evidence="8">
    <location>
        <begin position="356"/>
        <end position="377"/>
    </location>
</feature>
<feature type="transmembrane region" description="Helical" evidence="8">
    <location>
        <begin position="196"/>
        <end position="217"/>
    </location>
</feature>
<dbReference type="GO" id="GO:0005886">
    <property type="term" value="C:plasma membrane"/>
    <property type="evidence" value="ECO:0007669"/>
    <property type="project" value="UniProtKB-SubCell"/>
</dbReference>
<proteinExistence type="predicted"/>
<sequence>MQQETLTRGLKNRHVQLMAIGGAIGTGLFLGAGKTIQLTGPSILLAYIITGIVLFLIMRALGELLLSNLQYHSFVDFVRDYLGNMAAFITGWTYWFCWISIAMADITAVGLYTQFWFPNIPQWMPGLIALVILLVMNLATVKLFGEMEFWFALIKVLAILALIVVGLYMIFTGFTTNQGSASFTNLWSHGGWFPNGMHGFIISFQMVVFAFVGMELVGLTAGETENPDKVIPKAINQIPIRVLLFYVGALLIIMSIYPWNAIVPTESPFVQVFAAVGIAAAAGVVNFVVLTSAASACNSAIFSTSRMIYSMAKDQNAPESFARVNQRKVPANALFFSTIVIFIAIVLNYVMPEGVFTLITSVSTVCFIFVWGIMVICHMRYKRTRPDLARQSRFRLPLYPFSNLLILAFLAFVIIVLALAEDTRVALFVTPVWFLIVSVIYMLKKRVKQ</sequence>
<dbReference type="InterPro" id="IPR004841">
    <property type="entry name" value="AA-permease/SLC12A_dom"/>
</dbReference>
<evidence type="ECO:0000256" key="8">
    <source>
        <dbReference type="SAM" id="Phobius"/>
    </source>
</evidence>
<feature type="transmembrane region" description="Helical" evidence="8">
    <location>
        <begin position="425"/>
        <end position="443"/>
    </location>
</feature>
<keyword evidence="5" id="KW-0029">Amino-acid transport</keyword>
<comment type="caution">
    <text evidence="10">The sequence shown here is derived from an EMBL/GenBank/DDBJ whole genome shotgun (WGS) entry which is preliminary data.</text>
</comment>
<dbReference type="Gene3D" id="1.20.1740.10">
    <property type="entry name" value="Amino acid/polyamine transporter I"/>
    <property type="match status" value="1"/>
</dbReference>